<dbReference type="GO" id="GO:0005886">
    <property type="term" value="C:plasma membrane"/>
    <property type="evidence" value="ECO:0007669"/>
    <property type="project" value="UniProtKB-SubCell"/>
</dbReference>
<protein>
    <submittedName>
        <fullName evidence="8">Sodium ion-translocating decarboxylase, beta subunit</fullName>
        <ecNumber evidence="8">4.1.1.70</ecNumber>
    </submittedName>
</protein>
<proteinExistence type="predicted"/>
<accession>D3TAP5</accession>
<evidence type="ECO:0000256" key="6">
    <source>
        <dbReference type="ARBA" id="ARBA00023136"/>
    </source>
</evidence>
<dbReference type="PIRSF" id="PIRSF015658">
    <property type="entry name" value="MmdB_OadB"/>
    <property type="match status" value="1"/>
</dbReference>
<dbReference type="PANTHER" id="PTHR35806:SF1">
    <property type="entry name" value="OXALOACETATE DECARBOXYLASE BETA CHAIN 2"/>
    <property type="match status" value="1"/>
</dbReference>
<dbReference type="HOGENOM" id="CLU_036168_0_0_2"/>
<evidence type="ECO:0000313" key="9">
    <source>
        <dbReference type="Proteomes" id="UP000001400"/>
    </source>
</evidence>
<dbReference type="PANTHER" id="PTHR35806">
    <property type="entry name" value="OXALOACETATE DECARBOXYLASE BETA CHAIN 2"/>
    <property type="match status" value="1"/>
</dbReference>
<dbReference type="KEGG" id="abi:Aboo_1366"/>
<feature type="transmembrane region" description="Helical" evidence="7">
    <location>
        <begin position="42"/>
        <end position="61"/>
    </location>
</feature>
<comment type="subcellular location">
    <subcellularLocation>
        <location evidence="1">Cell membrane</location>
        <topology evidence="1">Multi-pass membrane protein</topology>
    </subcellularLocation>
</comment>
<feature type="transmembrane region" description="Helical" evidence="7">
    <location>
        <begin position="253"/>
        <end position="270"/>
    </location>
</feature>
<dbReference type="OrthoDB" id="85178at2157"/>
<gene>
    <name evidence="8" type="ordered locus">Aboo_1366</name>
</gene>
<keyword evidence="5 7" id="KW-1133">Transmembrane helix</keyword>
<keyword evidence="9" id="KW-1185">Reference proteome</keyword>
<dbReference type="Proteomes" id="UP000001400">
    <property type="component" value="Chromosome"/>
</dbReference>
<dbReference type="NCBIfam" id="TIGR01109">
    <property type="entry name" value="Na_pump_decarbB"/>
    <property type="match status" value="1"/>
</dbReference>
<dbReference type="RefSeq" id="WP_012997405.1">
    <property type="nucleotide sequence ID" value="NC_013926.1"/>
</dbReference>
<feature type="transmembrane region" description="Helical" evidence="7">
    <location>
        <begin position="12"/>
        <end position="35"/>
    </location>
</feature>
<keyword evidence="2" id="KW-1003">Cell membrane</keyword>
<evidence type="ECO:0000256" key="5">
    <source>
        <dbReference type="ARBA" id="ARBA00022989"/>
    </source>
</evidence>
<sequence>MRVLGILGELVGFLALSWKEVVMIIIGGIFIVLGIKYKMEPLLLIPIGFSAIIVNLPLSGITEAPHGFLYLVYKYLISTEAIPLLIFLGIGAMTDFEPLLADPKTFLLGAAAQIGIYFAMLAALIMGFNINQAAAIGIIGGADGPTTIYTATKLAPSILGAVAVAAYSYMSLVPIIQPPVIKALTTKKERNVIMEPLRKVSKKEKILFPIVTTIVVGLLVPTALPLVGMLMFGNLLRECGVTERLSKTVQNELINIATIFLGLGVGYMMTAERFLNLQTVEILLLGVFAFATATAGGVLLGKLFYVLSHGKINPMIGAAGVSAVPMSARVVQKMGVKENPRNFLLMHAMGPNVAGVIGSAIAAGVFIAYLL</sequence>
<evidence type="ECO:0000256" key="1">
    <source>
        <dbReference type="ARBA" id="ARBA00004651"/>
    </source>
</evidence>
<dbReference type="Pfam" id="PF03977">
    <property type="entry name" value="OAD_beta"/>
    <property type="match status" value="1"/>
</dbReference>
<dbReference type="AlphaFoldDB" id="D3TAP5"/>
<evidence type="ECO:0000256" key="4">
    <source>
        <dbReference type="ARBA" id="ARBA00022967"/>
    </source>
</evidence>
<dbReference type="EMBL" id="CP001941">
    <property type="protein sequence ID" value="ADD09174.1"/>
    <property type="molecule type" value="Genomic_DNA"/>
</dbReference>
<evidence type="ECO:0000313" key="8">
    <source>
        <dbReference type="EMBL" id="ADD09174.1"/>
    </source>
</evidence>
<feature type="transmembrane region" description="Helical" evidence="7">
    <location>
        <begin position="206"/>
        <end position="233"/>
    </location>
</feature>
<dbReference type="EC" id="4.1.1.70" evidence="8"/>
<feature type="transmembrane region" description="Helical" evidence="7">
    <location>
        <begin position="73"/>
        <end position="94"/>
    </location>
</feature>
<feature type="transmembrane region" description="Helical" evidence="7">
    <location>
        <begin position="106"/>
        <end position="128"/>
    </location>
</feature>
<feature type="transmembrane region" description="Helical" evidence="7">
    <location>
        <begin position="343"/>
        <end position="370"/>
    </location>
</feature>
<feature type="transmembrane region" description="Helical" evidence="7">
    <location>
        <begin position="158"/>
        <end position="185"/>
    </location>
</feature>
<evidence type="ECO:0000256" key="7">
    <source>
        <dbReference type="SAM" id="Phobius"/>
    </source>
</evidence>
<evidence type="ECO:0000256" key="3">
    <source>
        <dbReference type="ARBA" id="ARBA00022692"/>
    </source>
</evidence>
<feature type="transmembrane region" description="Helical" evidence="7">
    <location>
        <begin position="282"/>
        <end position="306"/>
    </location>
</feature>
<evidence type="ECO:0000256" key="2">
    <source>
        <dbReference type="ARBA" id="ARBA00022475"/>
    </source>
</evidence>
<dbReference type="GeneID" id="8828328"/>
<dbReference type="GO" id="GO:0016829">
    <property type="term" value="F:lyase activity"/>
    <property type="evidence" value="ECO:0007669"/>
    <property type="project" value="UniProtKB-KW"/>
</dbReference>
<keyword evidence="3 7" id="KW-0812">Transmembrane</keyword>
<keyword evidence="8" id="KW-0456">Lyase</keyword>
<dbReference type="InterPro" id="IPR005661">
    <property type="entry name" value="OadB_MmdB"/>
</dbReference>
<dbReference type="GO" id="GO:0006814">
    <property type="term" value="P:sodium ion transport"/>
    <property type="evidence" value="ECO:0007669"/>
    <property type="project" value="InterPro"/>
</dbReference>
<keyword evidence="6 7" id="KW-0472">Membrane</keyword>
<name>D3TAP5_ACIB4</name>
<organism evidence="8 9">
    <name type="scientific">Aciduliprofundum boonei (strain DSM 19572 / T469)</name>
    <dbReference type="NCBI Taxonomy" id="439481"/>
    <lineage>
        <taxon>Archaea</taxon>
        <taxon>Methanobacteriati</taxon>
        <taxon>Thermoplasmatota</taxon>
        <taxon>DHVE2 group</taxon>
        <taxon>Candidatus Aciduliprofundum</taxon>
    </lineage>
</organism>
<reference evidence="8" key="1">
    <citation type="submission" date="2010-02" db="EMBL/GenBank/DDBJ databases">
        <title>Complete sequence of Aciduliprofundum boonei T469.</title>
        <authorList>
            <consortium name="US DOE Joint Genome Institute"/>
            <person name="Lucas S."/>
            <person name="Copeland A."/>
            <person name="Lapidus A."/>
            <person name="Cheng J.-F."/>
            <person name="Bruce D."/>
            <person name="Goodwin L."/>
            <person name="Pitluck S."/>
            <person name="Saunders E."/>
            <person name="Detter J.C."/>
            <person name="Han C."/>
            <person name="Tapia R."/>
            <person name="Land M."/>
            <person name="Hauser L."/>
            <person name="Kyrpides N."/>
            <person name="Mikhailova N."/>
            <person name="Flores G."/>
            <person name="Reysenbach A.-L."/>
            <person name="Woyke T."/>
        </authorList>
    </citation>
    <scope>NUCLEOTIDE SEQUENCE</scope>
    <source>
        <strain evidence="8">T469</strain>
    </source>
</reference>
<keyword evidence="4" id="KW-1278">Translocase</keyword>